<name>A0ABS5YCF5_9GAMM</name>
<evidence type="ECO:0000313" key="2">
    <source>
        <dbReference type="Proteomes" id="UP000811282"/>
    </source>
</evidence>
<proteinExistence type="predicted"/>
<keyword evidence="2" id="KW-1185">Reference proteome</keyword>
<dbReference type="Proteomes" id="UP000811282">
    <property type="component" value="Unassembled WGS sequence"/>
</dbReference>
<dbReference type="EMBL" id="JAFJYC010000001">
    <property type="protein sequence ID" value="MBT9432695.1"/>
    <property type="molecule type" value="Genomic_DNA"/>
</dbReference>
<dbReference type="RefSeq" id="WP_215669811.1">
    <property type="nucleotide sequence ID" value="NZ_JAFJYC010000001.1"/>
</dbReference>
<protein>
    <submittedName>
        <fullName evidence="1">Uncharacterized protein</fullName>
    </submittedName>
</protein>
<comment type="caution">
    <text evidence="1">The sequence shown here is derived from an EMBL/GenBank/DDBJ whole genome shotgun (WGS) entry which is preliminary data.</text>
</comment>
<organism evidence="1 2">
    <name type="scientific">Candidatus Sodalis endolongispinus</name>
    <dbReference type="NCBI Taxonomy" id="2812662"/>
    <lineage>
        <taxon>Bacteria</taxon>
        <taxon>Pseudomonadati</taxon>
        <taxon>Pseudomonadota</taxon>
        <taxon>Gammaproteobacteria</taxon>
        <taxon>Enterobacterales</taxon>
        <taxon>Bruguierivoracaceae</taxon>
        <taxon>Sodalis</taxon>
    </lineage>
</organism>
<reference evidence="1 2" key="1">
    <citation type="journal article" date="2021" name="Genome Biol. Evol.">
        <title>The evolution of interdependence in a four-way mealybug symbiosis.</title>
        <authorList>
            <person name="Garber A.I."/>
            <person name="Kupper M."/>
            <person name="Laetsch D.R."/>
            <person name="Weldon S.R."/>
            <person name="Ladinsky M.S."/>
            <person name="Bjorkman P.J."/>
            <person name="McCutcheon J.P."/>
        </authorList>
    </citation>
    <scope>NUCLEOTIDE SEQUENCE [LARGE SCALE GENOMIC DNA]</scope>
    <source>
        <strain evidence="1">SOD</strain>
    </source>
</reference>
<sequence length="170" mass="19148">MKILNHAFHHVKAHCFKSTNSAVKLAHNMSKGKLREKDITYAKNLLSVKQSSLKPNSLKSEKRKLKYNALAGSLPINQQTCDSIKNLSHLKFKIAAVTNSKPNKKPLLSDALRTALKDFKANPEEAYKKHLGKYYHSEKPENDPSIVKFFTIYGKSKGGSIKFHNRATLS</sequence>
<evidence type="ECO:0000313" key="1">
    <source>
        <dbReference type="EMBL" id="MBT9432695.1"/>
    </source>
</evidence>
<gene>
    <name evidence="1" type="ORF">JZM24_12225</name>
</gene>
<accession>A0ABS5YCF5</accession>